<organism evidence="1 2">
    <name type="scientific">Metallosphaera yellowstonensis MK1</name>
    <dbReference type="NCBI Taxonomy" id="671065"/>
    <lineage>
        <taxon>Archaea</taxon>
        <taxon>Thermoproteota</taxon>
        <taxon>Thermoprotei</taxon>
        <taxon>Sulfolobales</taxon>
        <taxon>Sulfolobaceae</taxon>
        <taxon>Metallosphaera</taxon>
    </lineage>
</organism>
<sequence length="79" mass="9350">MDDYLNYLLNRREEGFSAFRKESVQEDERTIANSYLFTEALITRVLETEIDLIAVIEDLQKRLGDNHPVLIFLKQLMDE</sequence>
<dbReference type="Proteomes" id="UP000003980">
    <property type="component" value="Unassembled WGS sequence"/>
</dbReference>
<dbReference type="RefSeq" id="WP_009075079.1">
    <property type="nucleotide sequence ID" value="NZ_JH597770.1"/>
</dbReference>
<evidence type="ECO:0000313" key="1">
    <source>
        <dbReference type="EMBL" id="EHP68545.1"/>
    </source>
</evidence>
<dbReference type="HOGENOM" id="CLU_168027_0_0_2"/>
<proteinExistence type="predicted"/>
<dbReference type="EMBL" id="JH597770">
    <property type="protein sequence ID" value="EHP68545.1"/>
    <property type="molecule type" value="Genomic_DNA"/>
</dbReference>
<reference evidence="1 2" key="1">
    <citation type="submission" date="2012-01" db="EMBL/GenBank/DDBJ databases">
        <title>Improved High-Quality Draft sequence of Metallosphaera yellowstonensis MK1.</title>
        <authorList>
            <consortium name="US DOE Joint Genome Institute"/>
            <person name="Lucas S."/>
            <person name="Han J."/>
            <person name="Cheng J.-F."/>
            <person name="Goodwin L."/>
            <person name="Pitluck S."/>
            <person name="Peters L."/>
            <person name="Teshima H."/>
            <person name="Detter J.C."/>
            <person name="Han C."/>
            <person name="Tapia R."/>
            <person name="Land M."/>
            <person name="Hauser L."/>
            <person name="Kyrpides N."/>
            <person name="Kozubal M."/>
            <person name="Macur R.E."/>
            <person name="Jay Z."/>
            <person name="Inskeep W."/>
            <person name="Woyke T."/>
        </authorList>
    </citation>
    <scope>NUCLEOTIDE SEQUENCE [LARGE SCALE GENOMIC DNA]</scope>
    <source>
        <strain evidence="1 2">MK1</strain>
    </source>
</reference>
<gene>
    <name evidence="1" type="ORF">MetMK1DRAFT_00029860</name>
</gene>
<evidence type="ECO:0000313" key="2">
    <source>
        <dbReference type="Proteomes" id="UP000003980"/>
    </source>
</evidence>
<dbReference type="AlphaFoldDB" id="H2C8R9"/>
<keyword evidence="2" id="KW-1185">Reference proteome</keyword>
<dbReference type="STRING" id="671065.MetMK1DRAFT_00029860"/>
<protein>
    <submittedName>
        <fullName evidence="1">Uncharacterized protein</fullName>
    </submittedName>
</protein>
<accession>H2C8R9</accession>
<name>H2C8R9_9CREN</name>
<dbReference type="eggNOG" id="arCOG05889">
    <property type="taxonomic scope" value="Archaea"/>
</dbReference>